<dbReference type="AlphaFoldDB" id="A0A917C1K5"/>
<dbReference type="InterPro" id="IPR050238">
    <property type="entry name" value="DNA_Rep/Repair_Clamp_Loader"/>
</dbReference>
<protein>
    <submittedName>
        <fullName evidence="2">DNA polymerase III subunit delta</fullName>
    </submittedName>
</protein>
<sequence>MSEPEKLTPRSTPDLLGHFEAEQTLLESYNSGRMHHAWVMTGPRGIGKATLAYRFARFLLRYGRPEGDDQGAGLFGEELPATEPDSLYVDPQDPVFRRIAVGAHGDVMTIEREFDEKKNRFKGVIGVDRVRGVGSFLGKTSAEGGWRVVIIDAADEMNRNSANAVLKVLEEPPEQAVLLLLAHNPGRLLPTIRSRCRTLHLNPLNDDILIELLGKYAPDSSRADAQGLAKLAEGSFGRALSLYEEGGLELHSELLKLLSTLPQLDVEALHKLGDKMARAGADDAFRTMGDLLCWWLGRLISQGARGKTSGLGLSDSEDALMIRVLQSADLTRLMDVWEKISTNFDQAQSGNLDRKQALLTSFLALEGAMKR</sequence>
<dbReference type="GO" id="GO:0006261">
    <property type="term" value="P:DNA-templated DNA replication"/>
    <property type="evidence" value="ECO:0007669"/>
    <property type="project" value="TreeGrafter"/>
</dbReference>
<reference evidence="2" key="2">
    <citation type="submission" date="2020-09" db="EMBL/GenBank/DDBJ databases">
        <authorList>
            <person name="Sun Q."/>
            <person name="Zhou Y."/>
        </authorList>
    </citation>
    <scope>NUCLEOTIDE SEQUENCE</scope>
    <source>
        <strain evidence="2">CGMCC 1.15254</strain>
    </source>
</reference>
<dbReference type="SMART" id="SM00382">
    <property type="entry name" value="AAA"/>
    <property type="match status" value="1"/>
</dbReference>
<dbReference type="InterPro" id="IPR003593">
    <property type="entry name" value="AAA+_ATPase"/>
</dbReference>
<dbReference type="Proteomes" id="UP000632498">
    <property type="component" value="Unassembled WGS sequence"/>
</dbReference>
<reference evidence="2" key="1">
    <citation type="journal article" date="2014" name="Int. J. Syst. Evol. Microbiol.">
        <title>Complete genome sequence of Corynebacterium casei LMG S-19264T (=DSM 44701T), isolated from a smear-ripened cheese.</title>
        <authorList>
            <consortium name="US DOE Joint Genome Institute (JGI-PGF)"/>
            <person name="Walter F."/>
            <person name="Albersmeier A."/>
            <person name="Kalinowski J."/>
            <person name="Ruckert C."/>
        </authorList>
    </citation>
    <scope>NUCLEOTIDE SEQUENCE</scope>
    <source>
        <strain evidence="2">CGMCC 1.15254</strain>
    </source>
</reference>
<name>A0A917C1K5_9PROT</name>
<evidence type="ECO:0000313" key="3">
    <source>
        <dbReference type="Proteomes" id="UP000632498"/>
    </source>
</evidence>
<proteinExistence type="predicted"/>
<evidence type="ECO:0000259" key="1">
    <source>
        <dbReference type="SMART" id="SM00382"/>
    </source>
</evidence>
<gene>
    <name evidence="2" type="ORF">GCM10011332_18080</name>
</gene>
<dbReference type="PANTHER" id="PTHR11669:SF8">
    <property type="entry name" value="DNA POLYMERASE III SUBUNIT DELTA"/>
    <property type="match status" value="1"/>
</dbReference>
<dbReference type="GO" id="GO:0009360">
    <property type="term" value="C:DNA polymerase III complex"/>
    <property type="evidence" value="ECO:0007669"/>
    <property type="project" value="TreeGrafter"/>
</dbReference>
<dbReference type="PANTHER" id="PTHR11669">
    <property type="entry name" value="REPLICATION FACTOR C / DNA POLYMERASE III GAMMA-TAU SUBUNIT"/>
    <property type="match status" value="1"/>
</dbReference>
<dbReference type="Pfam" id="PF13177">
    <property type="entry name" value="DNA_pol3_delta2"/>
    <property type="match status" value="1"/>
</dbReference>
<accession>A0A917C1K5</accession>
<dbReference type="RefSeq" id="WP_188664049.1">
    <property type="nucleotide sequence ID" value="NZ_BMHV01000011.1"/>
</dbReference>
<dbReference type="EMBL" id="BMHV01000011">
    <property type="protein sequence ID" value="GGF64371.1"/>
    <property type="molecule type" value="Genomic_DNA"/>
</dbReference>
<feature type="domain" description="AAA+ ATPase" evidence="1">
    <location>
        <begin position="34"/>
        <end position="204"/>
    </location>
</feature>
<dbReference type="NCBIfam" id="NF005677">
    <property type="entry name" value="PRK07471.1"/>
    <property type="match status" value="1"/>
</dbReference>
<evidence type="ECO:0000313" key="2">
    <source>
        <dbReference type="EMBL" id="GGF64371.1"/>
    </source>
</evidence>
<dbReference type="InterPro" id="IPR027417">
    <property type="entry name" value="P-loop_NTPase"/>
</dbReference>
<dbReference type="Gene3D" id="3.40.50.300">
    <property type="entry name" value="P-loop containing nucleotide triphosphate hydrolases"/>
    <property type="match status" value="1"/>
</dbReference>
<organism evidence="2 3">
    <name type="scientific">Terasakiella brassicae</name>
    <dbReference type="NCBI Taxonomy" id="1634917"/>
    <lineage>
        <taxon>Bacteria</taxon>
        <taxon>Pseudomonadati</taxon>
        <taxon>Pseudomonadota</taxon>
        <taxon>Alphaproteobacteria</taxon>
        <taxon>Rhodospirillales</taxon>
        <taxon>Terasakiellaceae</taxon>
        <taxon>Terasakiella</taxon>
    </lineage>
</organism>
<dbReference type="SUPFAM" id="SSF52540">
    <property type="entry name" value="P-loop containing nucleoside triphosphate hydrolases"/>
    <property type="match status" value="1"/>
</dbReference>
<comment type="caution">
    <text evidence="2">The sequence shown here is derived from an EMBL/GenBank/DDBJ whole genome shotgun (WGS) entry which is preliminary data.</text>
</comment>
<keyword evidence="3" id="KW-1185">Reference proteome</keyword>